<dbReference type="EMBL" id="JARJCM010000179">
    <property type="protein sequence ID" value="KAJ7023903.1"/>
    <property type="molecule type" value="Genomic_DNA"/>
</dbReference>
<comment type="caution">
    <text evidence="2">The sequence shown here is derived from an EMBL/GenBank/DDBJ whole genome shotgun (WGS) entry which is preliminary data.</text>
</comment>
<gene>
    <name evidence="2" type="ORF">C8F04DRAFT_1192960</name>
</gene>
<keyword evidence="3" id="KW-1185">Reference proteome</keyword>
<sequence>MIPVSAMTGTDSETRRLTRRITASTSTVEARAQEKKERRGGVQSTTASALFAPASGRWGNGMPRKEGKKKKKKDQQQRSRAAQRTPRAREQGVVVPCPPLGYLLRPQFPPHLVLIARAPGVGGIESNAASARCAHRKRVSAQVRARNTERTNWARGQNGGKGADIRALGDGKRVRCVDAADCGGENKLRSHTPTACSMASLGLEDEDSAGGDMILGFGGQVKGTHIVPLCHSRAYLSSQIRPKNQGKGNSHLRRVAQHSQGVLCLWECAGQIWSPQRRCTSTYAPFLGLGKRAGRVLGTYEAIESRRFGLAAGDARPRG</sequence>
<accession>A0AAD6WR08</accession>
<dbReference type="AlphaFoldDB" id="A0AAD6WR08"/>
<evidence type="ECO:0000313" key="3">
    <source>
        <dbReference type="Proteomes" id="UP001218188"/>
    </source>
</evidence>
<dbReference type="Proteomes" id="UP001218188">
    <property type="component" value="Unassembled WGS sequence"/>
</dbReference>
<protein>
    <submittedName>
        <fullName evidence="2">Uncharacterized protein</fullName>
    </submittedName>
</protein>
<feature type="compositionally biased region" description="Basic and acidic residues" evidence="1">
    <location>
        <begin position="31"/>
        <end position="40"/>
    </location>
</feature>
<reference evidence="2" key="1">
    <citation type="submission" date="2023-03" db="EMBL/GenBank/DDBJ databases">
        <title>Massive genome expansion in bonnet fungi (Mycena s.s.) driven by repeated elements and novel gene families across ecological guilds.</title>
        <authorList>
            <consortium name="Lawrence Berkeley National Laboratory"/>
            <person name="Harder C.B."/>
            <person name="Miyauchi S."/>
            <person name="Viragh M."/>
            <person name="Kuo A."/>
            <person name="Thoen E."/>
            <person name="Andreopoulos B."/>
            <person name="Lu D."/>
            <person name="Skrede I."/>
            <person name="Drula E."/>
            <person name="Henrissat B."/>
            <person name="Morin E."/>
            <person name="Kohler A."/>
            <person name="Barry K."/>
            <person name="LaButti K."/>
            <person name="Morin E."/>
            <person name="Salamov A."/>
            <person name="Lipzen A."/>
            <person name="Mereny Z."/>
            <person name="Hegedus B."/>
            <person name="Baldrian P."/>
            <person name="Stursova M."/>
            <person name="Weitz H."/>
            <person name="Taylor A."/>
            <person name="Grigoriev I.V."/>
            <person name="Nagy L.G."/>
            <person name="Martin F."/>
            <person name="Kauserud H."/>
        </authorList>
    </citation>
    <scope>NUCLEOTIDE SEQUENCE</scope>
    <source>
        <strain evidence="2">CBHHK200</strain>
    </source>
</reference>
<evidence type="ECO:0000313" key="2">
    <source>
        <dbReference type="EMBL" id="KAJ7023903.1"/>
    </source>
</evidence>
<name>A0AAD6WR08_9AGAR</name>
<feature type="region of interest" description="Disordered" evidence="1">
    <location>
        <begin position="1"/>
        <end position="91"/>
    </location>
</feature>
<organism evidence="2 3">
    <name type="scientific">Mycena alexandri</name>
    <dbReference type="NCBI Taxonomy" id="1745969"/>
    <lineage>
        <taxon>Eukaryota</taxon>
        <taxon>Fungi</taxon>
        <taxon>Dikarya</taxon>
        <taxon>Basidiomycota</taxon>
        <taxon>Agaricomycotina</taxon>
        <taxon>Agaricomycetes</taxon>
        <taxon>Agaricomycetidae</taxon>
        <taxon>Agaricales</taxon>
        <taxon>Marasmiineae</taxon>
        <taxon>Mycenaceae</taxon>
        <taxon>Mycena</taxon>
    </lineage>
</organism>
<proteinExistence type="predicted"/>
<evidence type="ECO:0000256" key="1">
    <source>
        <dbReference type="SAM" id="MobiDB-lite"/>
    </source>
</evidence>